<name>A0A9X1MHA6_9MICC</name>
<dbReference type="Proteomes" id="UP001139158">
    <property type="component" value="Unassembled WGS sequence"/>
</dbReference>
<comment type="caution">
    <text evidence="1">The sequence shown here is derived from an EMBL/GenBank/DDBJ whole genome shotgun (WGS) entry which is preliminary data.</text>
</comment>
<gene>
    <name evidence="1" type="ORF">LJ757_12220</name>
</gene>
<organism evidence="1 2">
    <name type="scientific">Arthrobacter caoxuetaonis</name>
    <dbReference type="NCBI Taxonomy" id="2886935"/>
    <lineage>
        <taxon>Bacteria</taxon>
        <taxon>Bacillati</taxon>
        <taxon>Actinomycetota</taxon>
        <taxon>Actinomycetes</taxon>
        <taxon>Micrococcales</taxon>
        <taxon>Micrococcaceae</taxon>
        <taxon>Arthrobacter</taxon>
    </lineage>
</organism>
<dbReference type="RefSeq" id="WP_227896430.1">
    <property type="nucleotide sequence ID" value="NZ_CP099466.1"/>
</dbReference>
<dbReference type="AlphaFoldDB" id="A0A9X1MHA6"/>
<dbReference type="InterPro" id="IPR047990">
    <property type="entry name" value="DLW39-like"/>
</dbReference>
<accession>A0A9X1MHA6</accession>
<sequence length="39" mass="4320">MKKLFALAAVTAAGVFAFKKWQETASEKSDWKASTDKVE</sequence>
<dbReference type="EMBL" id="JAJFZV010000012">
    <property type="protein sequence ID" value="MCC3298564.1"/>
    <property type="molecule type" value="Genomic_DNA"/>
</dbReference>
<protein>
    <submittedName>
        <fullName evidence="1">DLW-39 family protein</fullName>
    </submittedName>
</protein>
<keyword evidence="2" id="KW-1185">Reference proteome</keyword>
<proteinExistence type="predicted"/>
<evidence type="ECO:0000313" key="1">
    <source>
        <dbReference type="EMBL" id="MCC3298564.1"/>
    </source>
</evidence>
<reference evidence="1" key="1">
    <citation type="submission" date="2021-10" db="EMBL/GenBank/DDBJ databases">
        <title>Novel species in genus Arthrobacter.</title>
        <authorList>
            <person name="Liu Y."/>
        </authorList>
    </citation>
    <scope>NUCLEOTIDE SEQUENCE</scope>
    <source>
        <strain evidence="1">Zg-Y453</strain>
    </source>
</reference>
<evidence type="ECO:0000313" key="2">
    <source>
        <dbReference type="Proteomes" id="UP001139158"/>
    </source>
</evidence>
<dbReference type="NCBIfam" id="NF038356">
    <property type="entry name" value="actino_DLW39"/>
    <property type="match status" value="1"/>
</dbReference>